<reference evidence="2" key="1">
    <citation type="submission" date="2021-08" db="EMBL/GenBank/DDBJ databases">
        <title>WGS assembly of Ceratopteris richardii.</title>
        <authorList>
            <person name="Marchant D.B."/>
            <person name="Chen G."/>
            <person name="Jenkins J."/>
            <person name="Shu S."/>
            <person name="Leebens-Mack J."/>
            <person name="Grimwood J."/>
            <person name="Schmutz J."/>
            <person name="Soltis P."/>
            <person name="Soltis D."/>
            <person name="Chen Z.-H."/>
        </authorList>
    </citation>
    <scope>NUCLEOTIDE SEQUENCE</scope>
    <source>
        <strain evidence="2">Whitten #5841</strain>
        <tissue evidence="2">Leaf</tissue>
    </source>
</reference>
<feature type="domain" description="DCD" evidence="1">
    <location>
        <begin position="32"/>
        <end position="168"/>
    </location>
</feature>
<name>A0A8T2VLK9_CERRI</name>
<dbReference type="GO" id="GO:0043634">
    <property type="term" value="P:polyadenylation-dependent ncRNA catabolic process"/>
    <property type="evidence" value="ECO:0007669"/>
    <property type="project" value="TreeGrafter"/>
</dbReference>
<dbReference type="SUPFAM" id="SSF81301">
    <property type="entry name" value="Nucleotidyltransferase"/>
    <property type="match status" value="1"/>
</dbReference>
<accession>A0A8T2VLK9</accession>
<keyword evidence="3" id="KW-1185">Reference proteome</keyword>
<dbReference type="GO" id="GO:0031499">
    <property type="term" value="C:TRAMP complex"/>
    <property type="evidence" value="ECO:0007669"/>
    <property type="project" value="TreeGrafter"/>
</dbReference>
<dbReference type="InterPro" id="IPR043519">
    <property type="entry name" value="NT_sf"/>
</dbReference>
<dbReference type="OrthoDB" id="273917at2759"/>
<protein>
    <recommendedName>
        <fullName evidence="1">DCD domain-containing protein</fullName>
    </recommendedName>
</protein>
<evidence type="ECO:0000259" key="1">
    <source>
        <dbReference type="PROSITE" id="PS51222"/>
    </source>
</evidence>
<dbReference type="PROSITE" id="PS51222">
    <property type="entry name" value="DCD"/>
    <property type="match status" value="1"/>
</dbReference>
<dbReference type="CDD" id="cd05402">
    <property type="entry name" value="NT_PAP_TUTase"/>
    <property type="match status" value="1"/>
</dbReference>
<dbReference type="InterPro" id="IPR054708">
    <property type="entry name" value="MTPAP-like_central"/>
</dbReference>
<dbReference type="EMBL" id="CM035406">
    <property type="protein sequence ID" value="KAH7447954.1"/>
    <property type="molecule type" value="Genomic_DNA"/>
</dbReference>
<dbReference type="Pfam" id="PF22600">
    <property type="entry name" value="MTPAP-like_central"/>
    <property type="match status" value="1"/>
</dbReference>
<evidence type="ECO:0000313" key="3">
    <source>
        <dbReference type="Proteomes" id="UP000825935"/>
    </source>
</evidence>
<dbReference type="OMA" id="EQINCEI"/>
<dbReference type="EMBL" id="CM035406">
    <property type="protein sequence ID" value="KAH7447956.1"/>
    <property type="molecule type" value="Genomic_DNA"/>
</dbReference>
<dbReference type="AlphaFoldDB" id="A0A8T2VLK9"/>
<dbReference type="SUPFAM" id="SSF81631">
    <property type="entry name" value="PAP/OAS1 substrate-binding domain"/>
    <property type="match status" value="1"/>
</dbReference>
<dbReference type="GO" id="GO:0003729">
    <property type="term" value="F:mRNA binding"/>
    <property type="evidence" value="ECO:0007669"/>
    <property type="project" value="TreeGrafter"/>
</dbReference>
<dbReference type="GO" id="GO:0005730">
    <property type="term" value="C:nucleolus"/>
    <property type="evidence" value="ECO:0007669"/>
    <property type="project" value="TreeGrafter"/>
</dbReference>
<dbReference type="InterPro" id="IPR013989">
    <property type="entry name" value="Dev_and_cell_death_domain"/>
</dbReference>
<dbReference type="Pfam" id="PF10539">
    <property type="entry name" value="Dev_Cell_Death"/>
    <property type="match status" value="1"/>
</dbReference>
<dbReference type="Proteomes" id="UP000825935">
    <property type="component" value="Chromosome 1"/>
</dbReference>
<organism evidence="2 3">
    <name type="scientific">Ceratopteris richardii</name>
    <name type="common">Triangle waterfern</name>
    <dbReference type="NCBI Taxonomy" id="49495"/>
    <lineage>
        <taxon>Eukaryota</taxon>
        <taxon>Viridiplantae</taxon>
        <taxon>Streptophyta</taxon>
        <taxon>Embryophyta</taxon>
        <taxon>Tracheophyta</taxon>
        <taxon>Polypodiopsida</taxon>
        <taxon>Polypodiidae</taxon>
        <taxon>Polypodiales</taxon>
        <taxon>Pteridineae</taxon>
        <taxon>Pteridaceae</taxon>
        <taxon>Parkerioideae</taxon>
        <taxon>Ceratopteris</taxon>
    </lineage>
</organism>
<gene>
    <name evidence="2" type="ORF">KP509_01G129400</name>
</gene>
<dbReference type="SMART" id="SM00767">
    <property type="entry name" value="DCD"/>
    <property type="match status" value="1"/>
</dbReference>
<evidence type="ECO:0000313" key="2">
    <source>
        <dbReference type="EMBL" id="KAH7447958.1"/>
    </source>
</evidence>
<dbReference type="GO" id="GO:1990817">
    <property type="term" value="F:poly(A) RNA polymerase activity"/>
    <property type="evidence" value="ECO:0007669"/>
    <property type="project" value="InterPro"/>
</dbReference>
<proteinExistence type="predicted"/>
<dbReference type="InterPro" id="IPR045862">
    <property type="entry name" value="Trf4-like"/>
</dbReference>
<dbReference type="PANTHER" id="PTHR23092">
    <property type="entry name" value="POLY(A) RNA POLYMERASE"/>
    <property type="match status" value="1"/>
</dbReference>
<dbReference type="Gene3D" id="1.10.1410.10">
    <property type="match status" value="1"/>
</dbReference>
<dbReference type="PANTHER" id="PTHR23092:SF48">
    <property type="entry name" value="NUCLEOTIDYLTRANSFERASE FAMILY PROTEIN"/>
    <property type="match status" value="1"/>
</dbReference>
<dbReference type="EMBL" id="CM035406">
    <property type="protein sequence ID" value="KAH7447958.1"/>
    <property type="molecule type" value="Genomic_DNA"/>
</dbReference>
<comment type="caution">
    <text evidence="2">The sequence shown here is derived from an EMBL/GenBank/DDBJ whole genome shotgun (WGS) entry which is preliminary data.</text>
</comment>
<sequence length="917" mass="101910">MLVGKKASSRRSNFDFRHQSAYSESKEPRLPPSFEGFIFICSNDTEPDLERKIFGLPIFQAPSVRAIRKGMPLFLFNYSTRCLWGVFEAASDGGLNLDPYAWENTEISRLEKSPVSRYPAQVRVNYKFMRPPLDESTFRPILEHIEGHKFRLELSAFQVKQLLKLFLVPEEAFFGDKSLKLIQSPGIINSLPESPRSIVKLDSDSHSECSSKGTYPGEDDWFEEDQEGKGTIYIPSSEHHVCNFSSMSSDGLPNDKHIYSTSGTPLSHVRSNALTQNQQSTINDGTYRSHFQYQPDTFELRERNGMPLKFCDVDPALNSTPVALKQACAQQLQSDDDPQESPCIAFNQPAPIFSYRNMIYIPVQMPLRKIAISQGKGDDEKNLAGGQPANKQTYRSENLKNIDPELSKFCNHPPNQPFLCHDQILFPFPVLALQPKLIYDPTQVTVIGGHVPHNLMEQDFTVSPSPPHPSETLAEREGAWNHSRLHGGAWHRVSYNPVPFVLSAVPMVPQSLRFPAAGFSEKLHSNILYFARLTRPSIEKQLFVVTAVDCVRNCVRALWSGADVEVYGSFATGLCLQHSDVDLAILNVPLPLLANSSESQASASLLKELGLSLKAAKHCDSINVIANASVPVLKCLFRPTMELSSSLSSLDGISIDITIGDTQRSTQSDQQHVRKSTNMNRLKSIRHTGGPARDYVIRKIQELPALAPLVFVLKSFLHHKGLSNVYLGGLGSFSLTLLLVYFLERTHLSGELITASRVRYSDKLSVSVSGFPRSLCKEGGACRSGFAAIDKILSLWETGGASPLGDLLLNFLRMFGFEHDLAREKIVLNQLDGSPGGIFKRNNQHIALWIDDPLRPGVNIAGGSFRMFQVQAAFRELFLALTHGQALFTPLQCEDKDCHDLAAFGQLTLQYATGGST</sequence>
<dbReference type="Gene3D" id="3.30.460.10">
    <property type="entry name" value="Beta Polymerase, domain 2"/>
    <property type="match status" value="1"/>
</dbReference>
<dbReference type="GO" id="GO:0031123">
    <property type="term" value="P:RNA 3'-end processing"/>
    <property type="evidence" value="ECO:0007669"/>
    <property type="project" value="TreeGrafter"/>
</dbReference>